<organism evidence="2 3">
    <name type="scientific">Staphylococcus equorum</name>
    <dbReference type="NCBI Taxonomy" id="246432"/>
    <lineage>
        <taxon>Bacteria</taxon>
        <taxon>Bacillati</taxon>
        <taxon>Bacillota</taxon>
        <taxon>Bacilli</taxon>
        <taxon>Bacillales</taxon>
        <taxon>Staphylococcaceae</taxon>
        <taxon>Staphylococcus</taxon>
    </lineage>
</organism>
<name>A0AAW7AP49_9STAP</name>
<evidence type="ECO:0000259" key="1">
    <source>
        <dbReference type="Pfam" id="PF04230"/>
    </source>
</evidence>
<protein>
    <submittedName>
        <fullName evidence="2">Polysaccharide pyruvyl transferase family protein</fullName>
    </submittedName>
</protein>
<proteinExistence type="predicted"/>
<gene>
    <name evidence="2" type="ORF">P1A27_13850</name>
</gene>
<dbReference type="EMBL" id="JARGCK010000019">
    <property type="protein sequence ID" value="MDK9867010.1"/>
    <property type="molecule type" value="Genomic_DNA"/>
</dbReference>
<dbReference type="InterPro" id="IPR007345">
    <property type="entry name" value="Polysacch_pyruvyl_Trfase"/>
</dbReference>
<dbReference type="GO" id="GO:0016740">
    <property type="term" value="F:transferase activity"/>
    <property type="evidence" value="ECO:0007669"/>
    <property type="project" value="UniProtKB-KW"/>
</dbReference>
<comment type="caution">
    <text evidence="2">The sequence shown here is derived from an EMBL/GenBank/DDBJ whole genome shotgun (WGS) entry which is preliminary data.</text>
</comment>
<dbReference type="Pfam" id="PF04230">
    <property type="entry name" value="PS_pyruv_trans"/>
    <property type="match status" value="1"/>
</dbReference>
<keyword evidence="2" id="KW-0808">Transferase</keyword>
<dbReference type="Proteomes" id="UP001174037">
    <property type="component" value="Unassembled WGS sequence"/>
</dbReference>
<evidence type="ECO:0000313" key="2">
    <source>
        <dbReference type="EMBL" id="MDK9867010.1"/>
    </source>
</evidence>
<reference evidence="2" key="1">
    <citation type="journal article" date="2023" name="Int. J. Mol. Sci.">
        <title>Antibiotic Resistance/Susceptibility Profiles of Staphylococcus equorum Strains from Cheese, and Genome Analysis for Antibiotic Resistance Genes.</title>
        <authorList>
            <person name="Vazquez L."/>
            <person name="Srednik M.E."/>
            <person name="Rodriguez J."/>
            <person name="Florez A.B."/>
            <person name="Mayo B."/>
        </authorList>
    </citation>
    <scope>NUCLEOTIDE SEQUENCE</scope>
    <source>
        <strain evidence="2">5A3I</strain>
    </source>
</reference>
<dbReference type="AlphaFoldDB" id="A0AAW7AP49"/>
<accession>A0AAW7AP49</accession>
<feature type="domain" description="Polysaccharide pyruvyl transferase" evidence="1">
    <location>
        <begin position="47"/>
        <end position="302"/>
    </location>
</feature>
<reference evidence="2" key="2">
    <citation type="submission" date="2023-03" db="EMBL/GenBank/DDBJ databases">
        <authorList>
            <person name="Vazquez L."/>
            <person name="Rodriguez J."/>
            <person name="Mayo B."/>
            <person name="Florez A.B."/>
        </authorList>
    </citation>
    <scope>NUCLEOTIDE SEQUENCE</scope>
    <source>
        <strain evidence="2">5A3I</strain>
    </source>
</reference>
<evidence type="ECO:0000313" key="3">
    <source>
        <dbReference type="Proteomes" id="UP001174037"/>
    </source>
</evidence>
<sequence>MKKLLVRSGMLPQDTYDEMEFLKRDRFGSNNGNLIYQYSVIRTLMTHEVEIYSDNYMSNPDKAEYINNNFDAYIIPLADAFRDSFINEIKNYTKLINKLDIPVVVIGVGLKAPYDYDVKKGFSFDTDVKNFIEAVLKKSEIIGLRGQITADYLESLGFVPEKDFTVIGCPSMYTFGKDLNLKNLTLTPNSKVSLNASNIASEQSLVLLNEIALKYQNYAFVPQSYQELLLNYFGFGEINNVPTNFPKNIGHKFYREGKVKYFLNAHTWFEYMKDRDLSIGTRLHGNIVATINGTPSITIIHDARMKELADYHALPSVPGNEIHKFANLTELVNSINFDEVQITQAKRFEHYLEFIEKNGFDHIYKEDRNVTGAPLDNLIAKTQFDYPIKTITAISDEEKLIRLTKGFKNYENRQRRLNKK</sequence>
<dbReference type="RefSeq" id="WP_285324449.1">
    <property type="nucleotide sequence ID" value="NZ_JARGCK010000019.1"/>
</dbReference>